<feature type="transmembrane region" description="Helical" evidence="7">
    <location>
        <begin position="139"/>
        <end position="160"/>
    </location>
</feature>
<keyword evidence="3" id="KW-1003">Cell membrane</keyword>
<evidence type="ECO:0000256" key="7">
    <source>
        <dbReference type="RuleBase" id="RU363032"/>
    </source>
</evidence>
<dbReference type="CDD" id="cd06261">
    <property type="entry name" value="TM_PBP2"/>
    <property type="match status" value="1"/>
</dbReference>
<keyword evidence="10" id="KW-1185">Reference proteome</keyword>
<dbReference type="Pfam" id="PF00528">
    <property type="entry name" value="BPD_transp_1"/>
    <property type="match status" value="1"/>
</dbReference>
<name>A0A1H2A3V2_9PSED</name>
<dbReference type="EMBL" id="LT629746">
    <property type="protein sequence ID" value="SDT40661.1"/>
    <property type="molecule type" value="Genomic_DNA"/>
</dbReference>
<dbReference type="AlphaFoldDB" id="A0A1H2A3V2"/>
<dbReference type="GO" id="GO:0055085">
    <property type="term" value="P:transmembrane transport"/>
    <property type="evidence" value="ECO:0007669"/>
    <property type="project" value="InterPro"/>
</dbReference>
<reference evidence="10" key="1">
    <citation type="submission" date="2016-10" db="EMBL/GenBank/DDBJ databases">
        <authorList>
            <person name="Varghese N."/>
            <person name="Submissions S."/>
        </authorList>
    </citation>
    <scope>NUCLEOTIDE SEQUENCE [LARGE SCALE GENOMIC DNA]</scope>
    <source>
        <strain evidence="10">BS3782</strain>
    </source>
</reference>
<evidence type="ECO:0000259" key="8">
    <source>
        <dbReference type="PROSITE" id="PS50928"/>
    </source>
</evidence>
<comment type="subcellular location">
    <subcellularLocation>
        <location evidence="1 7">Cell membrane</location>
        <topology evidence="1 7">Multi-pass membrane protein</topology>
    </subcellularLocation>
</comment>
<evidence type="ECO:0000313" key="9">
    <source>
        <dbReference type="EMBL" id="SDT40661.1"/>
    </source>
</evidence>
<dbReference type="GO" id="GO:0005886">
    <property type="term" value="C:plasma membrane"/>
    <property type="evidence" value="ECO:0007669"/>
    <property type="project" value="UniProtKB-SubCell"/>
</dbReference>
<keyword evidence="5 7" id="KW-1133">Transmembrane helix</keyword>
<feature type="transmembrane region" description="Helical" evidence="7">
    <location>
        <begin position="222"/>
        <end position="244"/>
    </location>
</feature>
<comment type="similarity">
    <text evidence="7">Belongs to the binding-protein-dependent transport system permease family.</text>
</comment>
<keyword evidence="2 7" id="KW-0813">Transport</keyword>
<protein>
    <submittedName>
        <fullName evidence="9">Sorbitol ABC transporter membrane protein /mannitol ABC transporter membrane protein</fullName>
    </submittedName>
</protein>
<dbReference type="InterPro" id="IPR051393">
    <property type="entry name" value="ABC_transporter_permease"/>
</dbReference>
<dbReference type="Proteomes" id="UP000182814">
    <property type="component" value="Chromosome I"/>
</dbReference>
<dbReference type="InterPro" id="IPR035906">
    <property type="entry name" value="MetI-like_sf"/>
</dbReference>
<organism evidence="9 10">
    <name type="scientific">Pseudomonas lini</name>
    <dbReference type="NCBI Taxonomy" id="163011"/>
    <lineage>
        <taxon>Bacteria</taxon>
        <taxon>Pseudomonadati</taxon>
        <taxon>Pseudomonadota</taxon>
        <taxon>Gammaproteobacteria</taxon>
        <taxon>Pseudomonadales</taxon>
        <taxon>Pseudomonadaceae</taxon>
        <taxon>Pseudomonas</taxon>
    </lineage>
</organism>
<dbReference type="PANTHER" id="PTHR30193:SF45">
    <property type="entry name" value="ABC TRANSPORTER PERMEASE PROTEIN"/>
    <property type="match status" value="1"/>
</dbReference>
<dbReference type="Gene3D" id="1.10.3720.10">
    <property type="entry name" value="MetI-like"/>
    <property type="match status" value="1"/>
</dbReference>
<evidence type="ECO:0000256" key="4">
    <source>
        <dbReference type="ARBA" id="ARBA00022692"/>
    </source>
</evidence>
<evidence type="ECO:0000256" key="1">
    <source>
        <dbReference type="ARBA" id="ARBA00004651"/>
    </source>
</evidence>
<feature type="transmembrane region" description="Helical" evidence="7">
    <location>
        <begin position="76"/>
        <end position="101"/>
    </location>
</feature>
<proteinExistence type="inferred from homology"/>
<accession>A0A1H2A3V2</accession>
<dbReference type="PROSITE" id="PS50928">
    <property type="entry name" value="ABC_TM1"/>
    <property type="match status" value="1"/>
</dbReference>
<feature type="transmembrane region" description="Helical" evidence="7">
    <location>
        <begin position="36"/>
        <end position="55"/>
    </location>
</feature>
<keyword evidence="6 7" id="KW-0472">Membrane</keyword>
<gene>
    <name evidence="9" type="ORF">SAMN04490191_4307</name>
</gene>
<evidence type="ECO:0000256" key="2">
    <source>
        <dbReference type="ARBA" id="ARBA00022448"/>
    </source>
</evidence>
<dbReference type="SUPFAM" id="SSF161098">
    <property type="entry name" value="MetI-like"/>
    <property type="match status" value="1"/>
</dbReference>
<dbReference type="PANTHER" id="PTHR30193">
    <property type="entry name" value="ABC TRANSPORTER PERMEASE PROTEIN"/>
    <property type="match status" value="1"/>
</dbReference>
<evidence type="ECO:0000256" key="3">
    <source>
        <dbReference type="ARBA" id="ARBA00022475"/>
    </source>
</evidence>
<feature type="transmembrane region" description="Helical" evidence="7">
    <location>
        <begin position="279"/>
        <end position="300"/>
    </location>
</feature>
<sequence>MCGEGACPRWVAKRPQGFATASQPNGGKPPHHTSPFPHLIFIRLFLIGSIAMNISTVKAHMDIPQPVRKSRLTNPGWFLVSPSVALLLLWMIVPLGMTVYFSMIRYNLLYPGENQFVGLENFSYFLSDSGFLPGATNTLLLVGSVLLISVVFGVLISALLEASEFLGRGIVRVMLISPFFIMPTVGALIWKNLIFHPVSGILAYIWKLFGAQPVDWLAHYPLLSIIIIVSWQWLPFAILILMTAMQSLDQEQKEAARLDGAGPIAIFWHLTLPHLARPIAVVVMIETIFLLSVFAEIFTTTNGGPGYASTNLAYLIYNQALVQFDVGMASAGGLIAVLIANVAAIVLVRMIGKNLTDKA</sequence>
<feature type="transmembrane region" description="Helical" evidence="7">
    <location>
        <begin position="169"/>
        <end position="190"/>
    </location>
</feature>
<evidence type="ECO:0000256" key="5">
    <source>
        <dbReference type="ARBA" id="ARBA00022989"/>
    </source>
</evidence>
<feature type="transmembrane region" description="Helical" evidence="7">
    <location>
        <begin position="320"/>
        <end position="348"/>
    </location>
</feature>
<feature type="domain" description="ABC transmembrane type-1" evidence="8">
    <location>
        <begin position="135"/>
        <end position="347"/>
    </location>
</feature>
<dbReference type="InterPro" id="IPR000515">
    <property type="entry name" value="MetI-like"/>
</dbReference>
<evidence type="ECO:0000256" key="6">
    <source>
        <dbReference type="ARBA" id="ARBA00023136"/>
    </source>
</evidence>
<keyword evidence="4 7" id="KW-0812">Transmembrane</keyword>
<evidence type="ECO:0000313" key="10">
    <source>
        <dbReference type="Proteomes" id="UP000182814"/>
    </source>
</evidence>